<evidence type="ECO:0000313" key="3">
    <source>
        <dbReference type="Proteomes" id="UP001362999"/>
    </source>
</evidence>
<name>A0AAW0B797_9AGAR</name>
<keyword evidence="3" id="KW-1185">Reference proteome</keyword>
<dbReference type="GO" id="GO:0030163">
    <property type="term" value="P:protein catabolic process"/>
    <property type="evidence" value="ECO:0007669"/>
    <property type="project" value="TreeGrafter"/>
</dbReference>
<dbReference type="SUPFAM" id="SSF56317">
    <property type="entry name" value="Carbon-nitrogen hydrolase"/>
    <property type="match status" value="1"/>
</dbReference>
<protein>
    <submittedName>
        <fullName evidence="2">Carbon-nitrogen hydrolase</fullName>
    </submittedName>
</protein>
<feature type="domain" description="CN hydrolase" evidence="1">
    <location>
        <begin position="8"/>
        <end position="295"/>
    </location>
</feature>
<dbReference type="Gene3D" id="3.60.110.10">
    <property type="entry name" value="Carbon-nitrogen hydrolase"/>
    <property type="match status" value="1"/>
</dbReference>
<dbReference type="InterPro" id="IPR039703">
    <property type="entry name" value="Nta1"/>
</dbReference>
<dbReference type="InterPro" id="IPR003010">
    <property type="entry name" value="C-N_Hydrolase"/>
</dbReference>
<proteinExistence type="predicted"/>
<evidence type="ECO:0000313" key="2">
    <source>
        <dbReference type="EMBL" id="KAK7022135.1"/>
    </source>
</evidence>
<dbReference type="PANTHER" id="PTHR11750:SF26">
    <property type="entry name" value="PROTEIN N-TERMINAL AMIDASE"/>
    <property type="match status" value="1"/>
</dbReference>
<dbReference type="GO" id="GO:0008418">
    <property type="term" value="F:protein-N-terminal asparagine amidohydrolase activity"/>
    <property type="evidence" value="ECO:0007669"/>
    <property type="project" value="InterPro"/>
</dbReference>
<dbReference type="Proteomes" id="UP001362999">
    <property type="component" value="Unassembled WGS sequence"/>
</dbReference>
<keyword evidence="2" id="KW-0378">Hydrolase</keyword>
<sequence>MSIARVLPRIGVVQFQPRLGQVSANIAKARELCRGIPPKSVDLVCLPEMIFSGYVFNNAAAISPYLEDPRTGPTSMFCAELAHRLKCYVVAGYPERLELSEVEQYLADTGEHVVGANSAIMYGPEGEWVGGYRKTNLFFLDKPWAKPGTGFASFSLPPPLRNLTLAICMDLNVHPPRRWAADGPYEVADFCLAQKTNVLILLNSWLDSGEQSEEQFDLFTVNYWADRLRPLWLESSPSSQETLVVICNRGGDENGQTFAGSSAAFRMRQGEGKKGILCAALAREDEDVMVWDSSL</sequence>
<dbReference type="GO" id="GO:0070773">
    <property type="term" value="F:protein-N-terminal glutamine amidohydrolase activity"/>
    <property type="evidence" value="ECO:0007669"/>
    <property type="project" value="InterPro"/>
</dbReference>
<reference evidence="2 3" key="1">
    <citation type="journal article" date="2024" name="J Genomics">
        <title>Draft genome sequencing and assembly of Favolaschia claudopus CIRM-BRFM 2984 isolated from oak limbs.</title>
        <authorList>
            <person name="Navarro D."/>
            <person name="Drula E."/>
            <person name="Chaduli D."/>
            <person name="Cazenave R."/>
            <person name="Ahrendt S."/>
            <person name="Wang J."/>
            <person name="Lipzen A."/>
            <person name="Daum C."/>
            <person name="Barry K."/>
            <person name="Grigoriev I.V."/>
            <person name="Favel A."/>
            <person name="Rosso M.N."/>
            <person name="Martin F."/>
        </authorList>
    </citation>
    <scope>NUCLEOTIDE SEQUENCE [LARGE SCALE GENOMIC DNA]</scope>
    <source>
        <strain evidence="2 3">CIRM-BRFM 2984</strain>
    </source>
</reference>
<gene>
    <name evidence="2" type="ORF">R3P38DRAFT_2959573</name>
</gene>
<organism evidence="2 3">
    <name type="scientific">Favolaschia claudopus</name>
    <dbReference type="NCBI Taxonomy" id="2862362"/>
    <lineage>
        <taxon>Eukaryota</taxon>
        <taxon>Fungi</taxon>
        <taxon>Dikarya</taxon>
        <taxon>Basidiomycota</taxon>
        <taxon>Agaricomycotina</taxon>
        <taxon>Agaricomycetes</taxon>
        <taxon>Agaricomycetidae</taxon>
        <taxon>Agaricales</taxon>
        <taxon>Marasmiineae</taxon>
        <taxon>Mycenaceae</taxon>
        <taxon>Favolaschia</taxon>
    </lineage>
</organism>
<comment type="caution">
    <text evidence="2">The sequence shown here is derived from an EMBL/GenBank/DDBJ whole genome shotgun (WGS) entry which is preliminary data.</text>
</comment>
<dbReference type="PANTHER" id="PTHR11750">
    <property type="entry name" value="PROTEIN N-TERMINAL AMIDASE"/>
    <property type="match status" value="1"/>
</dbReference>
<dbReference type="Pfam" id="PF00795">
    <property type="entry name" value="CN_hydrolase"/>
    <property type="match status" value="1"/>
</dbReference>
<dbReference type="EMBL" id="JAWWNJ010000037">
    <property type="protein sequence ID" value="KAK7022135.1"/>
    <property type="molecule type" value="Genomic_DNA"/>
</dbReference>
<dbReference type="AlphaFoldDB" id="A0AAW0B797"/>
<dbReference type="PROSITE" id="PS50263">
    <property type="entry name" value="CN_HYDROLASE"/>
    <property type="match status" value="1"/>
</dbReference>
<dbReference type="InterPro" id="IPR036526">
    <property type="entry name" value="C-N_Hydrolase_sf"/>
</dbReference>
<evidence type="ECO:0000259" key="1">
    <source>
        <dbReference type="PROSITE" id="PS50263"/>
    </source>
</evidence>
<accession>A0AAW0B797</accession>